<comment type="caution">
    <text evidence="2">The sequence shown here is derived from an EMBL/GenBank/DDBJ whole genome shotgun (WGS) entry which is preliminary data.</text>
</comment>
<dbReference type="InterPro" id="IPR039847">
    <property type="entry name" value="Ubox5"/>
</dbReference>
<keyword evidence="3" id="KW-1185">Reference proteome</keyword>
<dbReference type="SUPFAM" id="SSF57850">
    <property type="entry name" value="RING/U-box"/>
    <property type="match status" value="1"/>
</dbReference>
<proteinExistence type="predicted"/>
<reference evidence="2" key="1">
    <citation type="journal article" date="2020" name="G3 (Bethesda)">
        <title>High-Quality Assemblies for Three Invasive Social Wasps from the &lt;i&gt;Vespula&lt;/i&gt; Genus.</title>
        <authorList>
            <person name="Harrop T.W.R."/>
            <person name="Guhlin J."/>
            <person name="McLaughlin G.M."/>
            <person name="Permina E."/>
            <person name="Stockwell P."/>
            <person name="Gilligan J."/>
            <person name="Le Lec M.F."/>
            <person name="Gruber M.A.M."/>
            <person name="Quinn O."/>
            <person name="Lovegrove M."/>
            <person name="Duncan E.J."/>
            <person name="Remnant E.J."/>
            <person name="Van Eeckhoven J."/>
            <person name="Graham B."/>
            <person name="Knapp R.A."/>
            <person name="Langford K.W."/>
            <person name="Kronenberg Z."/>
            <person name="Press M.O."/>
            <person name="Eacker S.M."/>
            <person name="Wilson-Rankin E.E."/>
            <person name="Purcell J."/>
            <person name="Lester P.J."/>
            <person name="Dearden P.K."/>
        </authorList>
    </citation>
    <scope>NUCLEOTIDE SEQUENCE</scope>
    <source>
        <strain evidence="2">Marl-1</strain>
    </source>
</reference>
<sequence length="529" mass="59141">MLIGLALFTSHRCLELSCKIMLQAALKNKKDVLMNFCAPCLQPTVTCDTISTEGYDVTNLIQDPCNGFLAYSCIKPPVQIDFTFLCNIQIHHICIWPSVGSQKSSGFQIYAKTVNNNTMSYTLLSSGCLSANNTGVLFYAANVNPANISIAPNFLQRYIKGSTRNIVSQTKNLRICIFKTQNSVPALGKIEVWGSVSPKSSKDIIASIDALWSASQTSVCLPTINHRSNISTVNIKDTDVQNKNKAKTSLEIPDSFLDAITCEIMTQPILLPSGKTIDQTTLEKHGESEALWGRSISDPFTGLPFNENRKPIMATTLKMRIDKFLLENSTIDEIKRLPRVLGNKSINHNTSYQYLIACQNNRNSKESTSLMKDSTKIDINDLQVTIPLELNNRVQRKSQRHKLPIHSPIHSKTAPYPKKLKTSNLDASINCDNDIEKNSDKQTHQHNIDSDIDADIQVALSCLKRFSTPKSLQLYASTVNNCDCCTNSIFYKLPCNHVICRRILTTAEKNQCQLCGLIYERNDVERIHD</sequence>
<dbReference type="GO" id="GO:0034450">
    <property type="term" value="F:ubiquitin-ubiquitin ligase activity"/>
    <property type="evidence" value="ECO:0007669"/>
    <property type="project" value="TreeGrafter"/>
</dbReference>
<dbReference type="AlphaFoldDB" id="A0A834N7D5"/>
<dbReference type="Proteomes" id="UP000614350">
    <property type="component" value="Unassembled WGS sequence"/>
</dbReference>
<evidence type="ECO:0000313" key="3">
    <source>
        <dbReference type="Proteomes" id="UP000614350"/>
    </source>
</evidence>
<accession>A0A834N7D5</accession>
<dbReference type="EMBL" id="JACSEA010000006">
    <property type="protein sequence ID" value="KAF7398450.1"/>
    <property type="molecule type" value="Genomic_DNA"/>
</dbReference>
<dbReference type="PANTHER" id="PTHR13492:SF2">
    <property type="entry name" value="RING FINGER PROTEIN 37"/>
    <property type="match status" value="1"/>
</dbReference>
<feature type="domain" description="U-box" evidence="1">
    <location>
        <begin position="251"/>
        <end position="331"/>
    </location>
</feature>
<name>A0A834N7D5_VESVU</name>
<dbReference type="Pfam" id="PF04564">
    <property type="entry name" value="U-box"/>
    <property type="match status" value="1"/>
</dbReference>
<dbReference type="InterPro" id="IPR003613">
    <property type="entry name" value="Ubox_domain"/>
</dbReference>
<dbReference type="GO" id="GO:0031625">
    <property type="term" value="F:ubiquitin protein ligase binding"/>
    <property type="evidence" value="ECO:0007669"/>
    <property type="project" value="TreeGrafter"/>
</dbReference>
<dbReference type="PROSITE" id="PS51698">
    <property type="entry name" value="U_BOX"/>
    <property type="match status" value="1"/>
</dbReference>
<dbReference type="SMART" id="SM00504">
    <property type="entry name" value="Ubox"/>
    <property type="match status" value="1"/>
</dbReference>
<dbReference type="PANTHER" id="PTHR13492">
    <property type="entry name" value="RING FINGER PROTEIN 37"/>
    <property type="match status" value="1"/>
</dbReference>
<dbReference type="Pfam" id="PF19318">
    <property type="entry name" value="DUF5918"/>
    <property type="match status" value="1"/>
</dbReference>
<evidence type="ECO:0000313" key="2">
    <source>
        <dbReference type="EMBL" id="KAF7398450.1"/>
    </source>
</evidence>
<dbReference type="GO" id="GO:0005634">
    <property type="term" value="C:nucleus"/>
    <property type="evidence" value="ECO:0007669"/>
    <property type="project" value="TreeGrafter"/>
</dbReference>
<dbReference type="Gene3D" id="3.30.40.10">
    <property type="entry name" value="Zinc/RING finger domain, C3HC4 (zinc finger)"/>
    <property type="match status" value="1"/>
</dbReference>
<dbReference type="InterPro" id="IPR039925">
    <property type="entry name" value="RNF37_RING-Ubox"/>
</dbReference>
<dbReference type="InterPro" id="IPR045696">
    <property type="entry name" value="Ubox5_N"/>
</dbReference>
<dbReference type="GO" id="GO:0000209">
    <property type="term" value="P:protein polyubiquitination"/>
    <property type="evidence" value="ECO:0007669"/>
    <property type="project" value="TreeGrafter"/>
</dbReference>
<protein>
    <recommendedName>
        <fullName evidence="1">U-box domain-containing protein</fullName>
    </recommendedName>
</protein>
<dbReference type="CDD" id="cd16660">
    <property type="entry name" value="RING-Ubox_RNF37"/>
    <property type="match status" value="1"/>
</dbReference>
<dbReference type="InterPro" id="IPR013083">
    <property type="entry name" value="Znf_RING/FYVE/PHD"/>
</dbReference>
<evidence type="ECO:0000259" key="1">
    <source>
        <dbReference type="PROSITE" id="PS51698"/>
    </source>
</evidence>
<organism evidence="2 3">
    <name type="scientific">Vespula vulgaris</name>
    <name type="common">Yellow jacket</name>
    <name type="synonym">Wasp</name>
    <dbReference type="NCBI Taxonomy" id="7454"/>
    <lineage>
        <taxon>Eukaryota</taxon>
        <taxon>Metazoa</taxon>
        <taxon>Ecdysozoa</taxon>
        <taxon>Arthropoda</taxon>
        <taxon>Hexapoda</taxon>
        <taxon>Insecta</taxon>
        <taxon>Pterygota</taxon>
        <taxon>Neoptera</taxon>
        <taxon>Endopterygota</taxon>
        <taxon>Hymenoptera</taxon>
        <taxon>Apocrita</taxon>
        <taxon>Aculeata</taxon>
        <taxon>Vespoidea</taxon>
        <taxon>Vespidae</taxon>
        <taxon>Vespinae</taxon>
        <taxon>Vespula</taxon>
    </lineage>
</organism>
<gene>
    <name evidence="2" type="ORF">HZH66_006347</name>
</gene>